<protein>
    <recommendedName>
        <fullName evidence="3">O-succinylhomoserine sulfhydrylase</fullName>
        <shortName evidence="3">OSH sulfhydrylase</shortName>
        <shortName evidence="3">OSHS sulfhydrylase</shortName>
        <ecNumber evidence="3">2.5.1.-</ecNumber>
    </recommendedName>
</protein>
<dbReference type="PROSITE" id="PS00868">
    <property type="entry name" value="CYS_MET_METAB_PP"/>
    <property type="match status" value="1"/>
</dbReference>
<evidence type="ECO:0000313" key="7">
    <source>
        <dbReference type="EMBL" id="ODC03315.1"/>
    </source>
</evidence>
<keyword evidence="3" id="KW-0028">Amino-acid biosynthesis</keyword>
<keyword evidence="3" id="KW-0808">Transferase</keyword>
<dbReference type="UniPathway" id="UPA00051">
    <property type="reaction ID" value="UER00449"/>
</dbReference>
<evidence type="ECO:0000313" key="8">
    <source>
        <dbReference type="Proteomes" id="UP000094291"/>
    </source>
</evidence>
<dbReference type="NCBIfam" id="TIGR01325">
    <property type="entry name" value="O_suc_HS_sulf"/>
    <property type="match status" value="1"/>
</dbReference>
<keyword evidence="3" id="KW-0486">Methionine biosynthesis</keyword>
<dbReference type="PANTHER" id="PTHR11808">
    <property type="entry name" value="TRANS-SULFURATION ENZYME FAMILY MEMBER"/>
    <property type="match status" value="1"/>
</dbReference>
<comment type="caution">
    <text evidence="7">The sequence shown here is derived from an EMBL/GenBank/DDBJ whole genome shotgun (WGS) entry which is preliminary data.</text>
</comment>
<proteinExistence type="inferred from homology"/>
<dbReference type="Pfam" id="PF01053">
    <property type="entry name" value="Cys_Met_Meta_PP"/>
    <property type="match status" value="1"/>
</dbReference>
<dbReference type="InterPro" id="IPR054542">
    <property type="entry name" value="Cys_met_metab_PP"/>
</dbReference>
<dbReference type="CDD" id="cd00614">
    <property type="entry name" value="CGS_like"/>
    <property type="match status" value="1"/>
</dbReference>
<keyword evidence="2 3" id="KW-0663">Pyridoxal phosphate</keyword>
<comment type="cofactor">
    <cofactor evidence="1 3 5">
        <name>pyridoxal 5'-phosphate</name>
        <dbReference type="ChEBI" id="CHEBI:597326"/>
    </cofactor>
</comment>
<dbReference type="Gene3D" id="3.90.1150.10">
    <property type="entry name" value="Aspartate Aminotransferase, domain 1"/>
    <property type="match status" value="1"/>
</dbReference>
<feature type="modified residue" description="N6-(pyridoxal phosphate)lysine" evidence="3 4">
    <location>
        <position position="220"/>
    </location>
</feature>
<evidence type="ECO:0000256" key="1">
    <source>
        <dbReference type="ARBA" id="ARBA00001933"/>
    </source>
</evidence>
<dbReference type="EC" id="2.5.1.-" evidence="3"/>
<dbReference type="AlphaFoldDB" id="A0A1E2V9I0"/>
<evidence type="ECO:0000256" key="5">
    <source>
        <dbReference type="RuleBase" id="RU362118"/>
    </source>
</evidence>
<dbReference type="GO" id="GO:0030170">
    <property type="term" value="F:pyridoxal phosphate binding"/>
    <property type="evidence" value="ECO:0007669"/>
    <property type="project" value="UniProtKB-UniRule"/>
</dbReference>
<comment type="catalytic activity">
    <reaction evidence="3">
        <text>O-succinyl-L-homoserine + hydrogen sulfide = L-homocysteine + succinate</text>
        <dbReference type="Rhea" id="RHEA:27826"/>
        <dbReference type="ChEBI" id="CHEBI:29919"/>
        <dbReference type="ChEBI" id="CHEBI:30031"/>
        <dbReference type="ChEBI" id="CHEBI:57661"/>
        <dbReference type="ChEBI" id="CHEBI:58199"/>
    </reaction>
</comment>
<dbReference type="EMBL" id="MDTQ01000001">
    <property type="protein sequence ID" value="ODC03315.1"/>
    <property type="molecule type" value="Genomic_DNA"/>
</dbReference>
<dbReference type="HAMAP" id="MF_02056">
    <property type="entry name" value="MetZ"/>
    <property type="match status" value="1"/>
</dbReference>
<feature type="region of interest" description="Disordered" evidence="6">
    <location>
        <begin position="1"/>
        <end position="36"/>
    </location>
</feature>
<dbReference type="STRING" id="197479.BFW38_06895"/>
<dbReference type="SUPFAM" id="SSF53383">
    <property type="entry name" value="PLP-dependent transferases"/>
    <property type="match status" value="1"/>
</dbReference>
<dbReference type="FunFam" id="3.40.640.10:FF:000046">
    <property type="entry name" value="Cystathionine gamma-lyase"/>
    <property type="match status" value="1"/>
</dbReference>
<comment type="pathway">
    <text evidence="3">Amino-acid biosynthesis; L-methionine biosynthesis via de novo pathway; L-homocysteine from O-succinyl-L-homoserine: step 1/1.</text>
</comment>
<comment type="similarity">
    <text evidence="3">Belongs to the trans-sulfuration enzymes family. MetZ subfamily.</text>
</comment>
<comment type="subunit">
    <text evidence="3">Homotetramer.</text>
</comment>
<dbReference type="Gene3D" id="3.40.640.10">
    <property type="entry name" value="Type I PLP-dependent aspartate aminotransferase-like (Major domain)"/>
    <property type="match status" value="1"/>
</dbReference>
<name>A0A1E2V9I0_9GAMM</name>
<dbReference type="GO" id="GO:0016846">
    <property type="term" value="F:carbon-sulfur lyase activity"/>
    <property type="evidence" value="ECO:0007669"/>
    <property type="project" value="TreeGrafter"/>
</dbReference>
<dbReference type="PANTHER" id="PTHR11808:SF80">
    <property type="entry name" value="CYSTATHIONINE GAMMA-LYASE"/>
    <property type="match status" value="1"/>
</dbReference>
<dbReference type="InterPro" id="IPR006234">
    <property type="entry name" value="O-succ-hSer_sulfhydrylase"/>
</dbReference>
<reference evidence="7 8" key="1">
    <citation type="submission" date="2016-08" db="EMBL/GenBank/DDBJ databases">
        <authorList>
            <person name="Seilhamer J.J."/>
        </authorList>
    </citation>
    <scope>NUCLEOTIDE SEQUENCE [LARGE SCALE GENOMIC DNA]</scope>
    <source>
        <strain evidence="7 8">PH27A</strain>
    </source>
</reference>
<gene>
    <name evidence="3" type="primary">metZ</name>
    <name evidence="7" type="ORF">BFW38_06895</name>
</gene>
<keyword evidence="8" id="KW-1185">Reference proteome</keyword>
<organism evidence="7 8">
    <name type="scientific">Terasakiispira papahanaumokuakeensis</name>
    <dbReference type="NCBI Taxonomy" id="197479"/>
    <lineage>
        <taxon>Bacteria</taxon>
        <taxon>Pseudomonadati</taxon>
        <taxon>Pseudomonadota</taxon>
        <taxon>Gammaproteobacteria</taxon>
        <taxon>Oceanospirillales</taxon>
        <taxon>Terasakiispira</taxon>
    </lineage>
</organism>
<dbReference type="Proteomes" id="UP000094291">
    <property type="component" value="Unassembled WGS sequence"/>
</dbReference>
<dbReference type="PIRSF" id="PIRSF001434">
    <property type="entry name" value="CGS"/>
    <property type="match status" value="1"/>
</dbReference>
<comment type="function">
    <text evidence="3">Catalyzes the formation of L-homocysteine from O-succinyl-L-homoserine (OSHS) and hydrogen sulfide.</text>
</comment>
<dbReference type="InterPro" id="IPR015421">
    <property type="entry name" value="PyrdxlP-dep_Trfase_major"/>
</dbReference>
<dbReference type="GO" id="GO:0071268">
    <property type="term" value="P:homocysteine biosynthetic process"/>
    <property type="evidence" value="ECO:0007669"/>
    <property type="project" value="InterPro"/>
</dbReference>
<dbReference type="GO" id="GO:0005737">
    <property type="term" value="C:cytoplasm"/>
    <property type="evidence" value="ECO:0007669"/>
    <property type="project" value="TreeGrafter"/>
</dbReference>
<evidence type="ECO:0000256" key="6">
    <source>
        <dbReference type="SAM" id="MobiDB-lite"/>
    </source>
</evidence>
<dbReference type="GO" id="GO:0019346">
    <property type="term" value="P:transsulfuration"/>
    <property type="evidence" value="ECO:0007669"/>
    <property type="project" value="InterPro"/>
</dbReference>
<evidence type="ECO:0000256" key="3">
    <source>
        <dbReference type="HAMAP-Rule" id="MF_02056"/>
    </source>
</evidence>
<dbReference type="GO" id="GO:0071266">
    <property type="term" value="P:'de novo' L-methionine biosynthetic process"/>
    <property type="evidence" value="ECO:0007669"/>
    <property type="project" value="UniProtKB-UniRule"/>
</dbReference>
<dbReference type="GO" id="GO:0016765">
    <property type="term" value="F:transferase activity, transferring alkyl or aryl (other than methyl) groups"/>
    <property type="evidence" value="ECO:0007669"/>
    <property type="project" value="UniProtKB-UniRule"/>
</dbReference>
<dbReference type="RefSeq" id="WP_068997731.1">
    <property type="nucleotide sequence ID" value="NZ_MDTQ01000001.1"/>
</dbReference>
<dbReference type="InterPro" id="IPR000277">
    <property type="entry name" value="Cys/Met-Metab_PyrdxlP-dep_enz"/>
</dbReference>
<sequence>MTDLDPLAQAASSNEHAAFDTRAIRTGHRRTAEREHGEPIFTTSSFVFESAAHAAECFQNENGEFNIYARFTNPTVRNFEERLAALEDGERAVGTSSGMAAILSTFLAFLEAGDEIVCSQSVFGSTVGLLNRYMSKFGVKTTFVDLHDLEAWENACNEKTRILFMETPSNPMCDVGDIPAIAEIAHRHNARLVVDNCFCTPALQQPLKLGADIVVHSATKYLDGQGRALGGAVVGNEDDIKQVFGVVRTAGPCMSPFNAWIFLKGLETLRLRMEAHCANAMALAQWLKAHPAVERVHYSGLPEHPQHQLASQQMRRFGGMLSFEVKGGREGAWAVIDHTQMISITANLGDAKTMITHPATTTHARVAPEARAAAGITDGLLRVAVGLEDFDDIKADLARGLETLAS</sequence>
<accession>A0A1E2V9I0</accession>
<evidence type="ECO:0000256" key="4">
    <source>
        <dbReference type="PIRSR" id="PIRSR001434-2"/>
    </source>
</evidence>
<dbReference type="InterPro" id="IPR015424">
    <property type="entry name" value="PyrdxlP-dep_Trfase"/>
</dbReference>
<dbReference type="InterPro" id="IPR015422">
    <property type="entry name" value="PyrdxlP-dep_Trfase_small"/>
</dbReference>
<evidence type="ECO:0000256" key="2">
    <source>
        <dbReference type="ARBA" id="ARBA00022898"/>
    </source>
</evidence>
<dbReference type="OrthoDB" id="9805807at2"/>
<dbReference type="NCBIfam" id="NF006003">
    <property type="entry name" value="PRK08133.1"/>
    <property type="match status" value="1"/>
</dbReference>
<dbReference type="FunFam" id="3.90.1150.10:FF:000033">
    <property type="entry name" value="Cystathionine gamma-synthase"/>
    <property type="match status" value="1"/>
</dbReference>